<dbReference type="RefSeq" id="WP_308738202.1">
    <property type="nucleotide sequence ID" value="NZ_BMEQ01000001.1"/>
</dbReference>
<dbReference type="EMBL" id="BMEQ01000001">
    <property type="protein sequence ID" value="GGG43733.1"/>
    <property type="molecule type" value="Genomic_DNA"/>
</dbReference>
<dbReference type="InterPro" id="IPR002539">
    <property type="entry name" value="MaoC-like_dom"/>
</dbReference>
<gene>
    <name evidence="4" type="ORF">GCM10011374_02620</name>
</gene>
<comment type="caution">
    <text evidence="4">The sequence shown here is derived from an EMBL/GenBank/DDBJ whole genome shotgun (WGS) entry which is preliminary data.</text>
</comment>
<accession>A0A917LMQ0</accession>
<dbReference type="InterPro" id="IPR029069">
    <property type="entry name" value="HotDog_dom_sf"/>
</dbReference>
<dbReference type="Proteomes" id="UP000638848">
    <property type="component" value="Unassembled WGS sequence"/>
</dbReference>
<feature type="compositionally biased region" description="Acidic residues" evidence="2">
    <location>
        <begin position="1"/>
        <end position="13"/>
    </location>
</feature>
<feature type="domain" description="MaoC-like" evidence="3">
    <location>
        <begin position="231"/>
        <end position="304"/>
    </location>
</feature>
<evidence type="ECO:0000256" key="2">
    <source>
        <dbReference type="SAM" id="MobiDB-lite"/>
    </source>
</evidence>
<dbReference type="SUPFAM" id="SSF54637">
    <property type="entry name" value="Thioesterase/thiol ester dehydrase-isomerase"/>
    <property type="match status" value="2"/>
</dbReference>
<dbReference type="PANTHER" id="PTHR43841:SF3">
    <property type="entry name" value="(3R)-HYDROXYACYL-ACP DEHYDRATASE SUBUNIT HADB"/>
    <property type="match status" value="1"/>
</dbReference>
<evidence type="ECO:0000313" key="5">
    <source>
        <dbReference type="Proteomes" id="UP000638848"/>
    </source>
</evidence>
<evidence type="ECO:0000259" key="3">
    <source>
        <dbReference type="Pfam" id="PF01575"/>
    </source>
</evidence>
<dbReference type="InterPro" id="IPR003965">
    <property type="entry name" value="Fatty_acid_synthase"/>
</dbReference>
<organism evidence="4 5">
    <name type="scientific">Kocuria dechangensis</name>
    <dbReference type="NCBI Taxonomy" id="1176249"/>
    <lineage>
        <taxon>Bacteria</taxon>
        <taxon>Bacillati</taxon>
        <taxon>Actinomycetota</taxon>
        <taxon>Actinomycetes</taxon>
        <taxon>Micrococcales</taxon>
        <taxon>Micrococcaceae</taxon>
        <taxon>Kocuria</taxon>
    </lineage>
</organism>
<feature type="region of interest" description="Disordered" evidence="2">
    <location>
        <begin position="1"/>
        <end position="22"/>
    </location>
</feature>
<sequence>MDEQTDEQTDEQMDGPGHGARRDQVVLGEVPSLRGLFARAAVLAAGGGLARAAAARLPGRLRGDGGGRPELPPVEHVVEGVTVDPSRHEAFCRVVGAPLREGPGGTEAFSGHLHALAFPVAMSVLTRPDFPLPLLRMVHLANEVEHLAPVAVGEDLTVTARAERLRPHRAGAQLDVVVRLDREDGRPVWTGRSTYLAKGVRVPGAPGEPPRPRFVPPAPTGRWSLPAGTGRDYAAVSGDWNPIHLSGPSARALGMRGAVAHGMYSASRALAQVRVPAGTPFRWTAEFAAPVLLPGVVAFSVADDGRGADWTRSDYAGWDPRTGRPHFTGGVARLGG</sequence>
<comment type="similarity">
    <text evidence="1">Belongs to the enoyl-CoA hydratase/isomerase family.</text>
</comment>
<dbReference type="PANTHER" id="PTHR43841">
    <property type="entry name" value="3-HYDROXYACYL-THIOESTER DEHYDRATASE HTDX-RELATED"/>
    <property type="match status" value="1"/>
</dbReference>
<evidence type="ECO:0000256" key="1">
    <source>
        <dbReference type="ARBA" id="ARBA00005254"/>
    </source>
</evidence>
<dbReference type="GO" id="GO:0005835">
    <property type="term" value="C:fatty acid synthase complex"/>
    <property type="evidence" value="ECO:0007669"/>
    <property type="project" value="InterPro"/>
</dbReference>
<name>A0A917LMQ0_9MICC</name>
<evidence type="ECO:0000313" key="4">
    <source>
        <dbReference type="EMBL" id="GGG43733.1"/>
    </source>
</evidence>
<dbReference type="GO" id="GO:0006633">
    <property type="term" value="P:fatty acid biosynthetic process"/>
    <property type="evidence" value="ECO:0007669"/>
    <property type="project" value="InterPro"/>
</dbReference>
<dbReference type="AlphaFoldDB" id="A0A917LMQ0"/>
<reference evidence="4" key="1">
    <citation type="journal article" date="2014" name="Int. J. Syst. Evol. Microbiol.">
        <title>Complete genome sequence of Corynebacterium casei LMG S-19264T (=DSM 44701T), isolated from a smear-ripened cheese.</title>
        <authorList>
            <consortium name="US DOE Joint Genome Institute (JGI-PGF)"/>
            <person name="Walter F."/>
            <person name="Albersmeier A."/>
            <person name="Kalinowski J."/>
            <person name="Ruckert C."/>
        </authorList>
    </citation>
    <scope>NUCLEOTIDE SEQUENCE</scope>
    <source>
        <strain evidence="4">CGMCC 1.12187</strain>
    </source>
</reference>
<keyword evidence="5" id="KW-1185">Reference proteome</keyword>
<dbReference type="GO" id="GO:0004312">
    <property type="term" value="F:fatty acid synthase activity"/>
    <property type="evidence" value="ECO:0007669"/>
    <property type="project" value="InterPro"/>
</dbReference>
<dbReference type="Gene3D" id="3.10.129.10">
    <property type="entry name" value="Hotdog Thioesterase"/>
    <property type="match status" value="1"/>
</dbReference>
<protein>
    <recommendedName>
        <fullName evidence="3">MaoC-like domain-containing protein</fullName>
    </recommendedName>
</protein>
<dbReference type="PRINTS" id="PR01483">
    <property type="entry name" value="FASYNTHASE"/>
</dbReference>
<reference evidence="4" key="2">
    <citation type="submission" date="2020-09" db="EMBL/GenBank/DDBJ databases">
        <authorList>
            <person name="Sun Q."/>
            <person name="Zhou Y."/>
        </authorList>
    </citation>
    <scope>NUCLEOTIDE SEQUENCE</scope>
    <source>
        <strain evidence="4">CGMCC 1.12187</strain>
    </source>
</reference>
<proteinExistence type="inferred from homology"/>
<dbReference type="Pfam" id="PF01575">
    <property type="entry name" value="MaoC_dehydratas"/>
    <property type="match status" value="1"/>
</dbReference>